<reference evidence="2 3" key="1">
    <citation type="submission" date="2018-06" db="EMBL/GenBank/DDBJ databases">
        <title>WGS assembly of Brassica rapa FPsc.</title>
        <authorList>
            <person name="Bowman J."/>
            <person name="Kohchi T."/>
            <person name="Yamato K."/>
            <person name="Jenkins J."/>
            <person name="Shu S."/>
            <person name="Ishizaki K."/>
            <person name="Yamaoka S."/>
            <person name="Nishihama R."/>
            <person name="Nakamura Y."/>
            <person name="Berger F."/>
            <person name="Adam C."/>
            <person name="Aki S."/>
            <person name="Althoff F."/>
            <person name="Araki T."/>
            <person name="Arteaga-Vazquez M."/>
            <person name="Balasubrmanian S."/>
            <person name="Bauer D."/>
            <person name="Boehm C."/>
            <person name="Briginshaw L."/>
            <person name="Caballero-Perez J."/>
            <person name="Catarino B."/>
            <person name="Chen F."/>
            <person name="Chiyoda S."/>
            <person name="Chovatia M."/>
            <person name="Davies K."/>
            <person name="Delmans M."/>
            <person name="Demura T."/>
            <person name="Dierschke T."/>
            <person name="Dolan L."/>
            <person name="Dorantes-Acosta A."/>
            <person name="Eklund D."/>
            <person name="Florent S."/>
            <person name="Flores-Sandoval E."/>
            <person name="Fujiyama A."/>
            <person name="Fukuzawa H."/>
            <person name="Galik B."/>
            <person name="Grimanelli D."/>
            <person name="Grimwood J."/>
            <person name="Grossniklaus U."/>
            <person name="Hamada T."/>
            <person name="Haseloff J."/>
            <person name="Hetherington A."/>
            <person name="Higo A."/>
            <person name="Hirakawa Y."/>
            <person name="Hundley H."/>
            <person name="Ikeda Y."/>
            <person name="Inoue K."/>
            <person name="Inoue S."/>
            <person name="Ishida S."/>
            <person name="Jia Q."/>
            <person name="Kakita M."/>
            <person name="Kanazawa T."/>
            <person name="Kawai Y."/>
            <person name="Kawashima T."/>
            <person name="Kennedy M."/>
            <person name="Kinose K."/>
            <person name="Kinoshita T."/>
            <person name="Kohara Y."/>
            <person name="Koide E."/>
            <person name="Komatsu K."/>
            <person name="Kopischke S."/>
            <person name="Kubo M."/>
            <person name="Kyozuka J."/>
            <person name="Lagercrantz U."/>
            <person name="Lin S."/>
            <person name="Lindquist E."/>
            <person name="Lipzen A."/>
            <person name="Lu C."/>
            <person name="Luna E."/>
            <person name="Martienssen R."/>
            <person name="Minamino N."/>
            <person name="Mizutani M."/>
            <person name="Mizutani M."/>
            <person name="Mochizuki N."/>
            <person name="Monte I."/>
            <person name="Mosher R."/>
            <person name="Nagasaki H."/>
            <person name="Nakagami H."/>
            <person name="Naramoto S."/>
            <person name="Nishitani K."/>
            <person name="Ohtani M."/>
            <person name="Okamoto T."/>
            <person name="Okumura M."/>
            <person name="Phillips J."/>
            <person name="Pollak B."/>
            <person name="Reinders A."/>
            <person name="Roevekamp M."/>
            <person name="Sano R."/>
            <person name="Sawa S."/>
            <person name="Schmid M."/>
            <person name="Shirakawa M."/>
            <person name="Solano R."/>
            <person name="Spunde A."/>
            <person name="Suetsugu N."/>
            <person name="Sugano S."/>
            <person name="Sugiyama A."/>
            <person name="Sun R."/>
            <person name="Suzuki Y."/>
            <person name="Takenaka M."/>
            <person name="Takezawa D."/>
            <person name="Tomogane H."/>
            <person name="Tsuzuki M."/>
            <person name="Ueda T."/>
            <person name="Umeda M."/>
            <person name="Ward J."/>
            <person name="Watanabe Y."/>
            <person name="Yazaki K."/>
            <person name="Yokoyama R."/>
            <person name="Yoshitake Y."/>
            <person name="Yotsui I."/>
            <person name="Zachgo S."/>
            <person name="Schmutz J."/>
        </authorList>
    </citation>
    <scope>NUCLEOTIDE SEQUENCE [LARGE SCALE GENOMIC DNA]</scope>
    <source>
        <strain evidence="3">cv. B-3</strain>
    </source>
</reference>
<dbReference type="Gene3D" id="1.10.8.10">
    <property type="entry name" value="DNA helicase RuvA subunit, C-terminal domain"/>
    <property type="match status" value="1"/>
</dbReference>
<dbReference type="SUPFAM" id="SSF46934">
    <property type="entry name" value="UBA-like"/>
    <property type="match status" value="1"/>
</dbReference>
<dbReference type="CDD" id="cd14273">
    <property type="entry name" value="UBA_TAP-C_like"/>
    <property type="match status" value="1"/>
</dbReference>
<proteinExistence type="predicted"/>
<protein>
    <submittedName>
        <fullName evidence="2">Uncharacterized protein</fullName>
    </submittedName>
</protein>
<dbReference type="Proteomes" id="UP000264353">
    <property type="component" value="Chromosome A10"/>
</dbReference>
<dbReference type="AlphaFoldDB" id="A0A397XLM8"/>
<dbReference type="Pfam" id="PF14555">
    <property type="entry name" value="UBA_4"/>
    <property type="match status" value="1"/>
</dbReference>
<sequence length="150" mass="17139">MKTKHSPGENPIISFCKATSESQETALFFLEGFSWDLDNAVSGFLQGQLPPVKKQPLQRPRSRSPSRRIDSSGLRSKHYKMDADETFKTLISYTIKYLKVWPNIDVYHLINIVIFWYSLDDDREPIGLAKEATHDEISHGEDLASMPDPI</sequence>
<dbReference type="InterPro" id="IPR009060">
    <property type="entry name" value="UBA-like_sf"/>
</dbReference>
<name>A0A397XLM8_BRACM</name>
<evidence type="ECO:0000313" key="2">
    <source>
        <dbReference type="EMBL" id="RID40264.1"/>
    </source>
</evidence>
<organism evidence="2 3">
    <name type="scientific">Brassica campestris</name>
    <name type="common">Field mustard</name>
    <dbReference type="NCBI Taxonomy" id="3711"/>
    <lineage>
        <taxon>Eukaryota</taxon>
        <taxon>Viridiplantae</taxon>
        <taxon>Streptophyta</taxon>
        <taxon>Embryophyta</taxon>
        <taxon>Tracheophyta</taxon>
        <taxon>Spermatophyta</taxon>
        <taxon>Magnoliopsida</taxon>
        <taxon>eudicotyledons</taxon>
        <taxon>Gunneridae</taxon>
        <taxon>Pentapetalae</taxon>
        <taxon>rosids</taxon>
        <taxon>malvids</taxon>
        <taxon>Brassicales</taxon>
        <taxon>Brassicaceae</taxon>
        <taxon>Brassiceae</taxon>
        <taxon>Brassica</taxon>
    </lineage>
</organism>
<accession>A0A397XLM8</accession>
<dbReference type="EMBL" id="CM010637">
    <property type="protein sequence ID" value="RID40264.1"/>
    <property type="molecule type" value="Genomic_DNA"/>
</dbReference>
<feature type="region of interest" description="Disordered" evidence="1">
    <location>
        <begin position="47"/>
        <end position="77"/>
    </location>
</feature>
<gene>
    <name evidence="2" type="ORF">BRARA_J00324</name>
</gene>
<evidence type="ECO:0000313" key="3">
    <source>
        <dbReference type="Proteomes" id="UP000264353"/>
    </source>
</evidence>
<evidence type="ECO:0000256" key="1">
    <source>
        <dbReference type="SAM" id="MobiDB-lite"/>
    </source>
</evidence>